<comment type="caution">
    <text evidence="1">The sequence shown here is derived from an EMBL/GenBank/DDBJ whole genome shotgun (WGS) entry which is preliminary data.</text>
</comment>
<gene>
    <name evidence="1" type="ORF">LCGC14_2788230</name>
</gene>
<reference evidence="1" key="1">
    <citation type="journal article" date="2015" name="Nature">
        <title>Complex archaea that bridge the gap between prokaryotes and eukaryotes.</title>
        <authorList>
            <person name="Spang A."/>
            <person name="Saw J.H."/>
            <person name="Jorgensen S.L."/>
            <person name="Zaremba-Niedzwiedzka K."/>
            <person name="Martijn J."/>
            <person name="Lind A.E."/>
            <person name="van Eijk R."/>
            <person name="Schleper C."/>
            <person name="Guy L."/>
            <person name="Ettema T.J."/>
        </authorList>
    </citation>
    <scope>NUCLEOTIDE SEQUENCE</scope>
</reference>
<sequence length="35" mass="4065">FDSIKDIKKELKGFNLVKSFDSKHKGLIVVVFKKK</sequence>
<evidence type="ECO:0000313" key="1">
    <source>
        <dbReference type="EMBL" id="KKK83954.1"/>
    </source>
</evidence>
<accession>A0A0F9AZZ1</accession>
<organism evidence="1">
    <name type="scientific">marine sediment metagenome</name>
    <dbReference type="NCBI Taxonomy" id="412755"/>
    <lineage>
        <taxon>unclassified sequences</taxon>
        <taxon>metagenomes</taxon>
        <taxon>ecological metagenomes</taxon>
    </lineage>
</organism>
<feature type="non-terminal residue" evidence="1">
    <location>
        <position position="1"/>
    </location>
</feature>
<name>A0A0F9AZZ1_9ZZZZ</name>
<protein>
    <submittedName>
        <fullName evidence="1">Uncharacterized protein</fullName>
    </submittedName>
</protein>
<proteinExistence type="predicted"/>
<dbReference type="EMBL" id="LAZR01051990">
    <property type="protein sequence ID" value="KKK83954.1"/>
    <property type="molecule type" value="Genomic_DNA"/>
</dbReference>
<dbReference type="AlphaFoldDB" id="A0A0F9AZZ1"/>